<organism evidence="17 18">
    <name type="scientific">Stylonychia lemnae</name>
    <name type="common">Ciliate</name>
    <dbReference type="NCBI Taxonomy" id="5949"/>
    <lineage>
        <taxon>Eukaryota</taxon>
        <taxon>Sar</taxon>
        <taxon>Alveolata</taxon>
        <taxon>Ciliophora</taxon>
        <taxon>Intramacronucleata</taxon>
        <taxon>Spirotrichea</taxon>
        <taxon>Stichotrichia</taxon>
        <taxon>Sporadotrichida</taxon>
        <taxon>Oxytrichidae</taxon>
        <taxon>Stylonychinae</taxon>
        <taxon>Stylonychia</taxon>
    </lineage>
</organism>
<evidence type="ECO:0000256" key="3">
    <source>
        <dbReference type="ARBA" id="ARBA00004170"/>
    </source>
</evidence>
<keyword evidence="11" id="KW-0464">Manganese</keyword>
<dbReference type="InParanoid" id="A0A078AUS1"/>
<dbReference type="EC" id="3.1.3.16" evidence="5"/>
<evidence type="ECO:0000259" key="16">
    <source>
        <dbReference type="PROSITE" id="PS51746"/>
    </source>
</evidence>
<dbReference type="InterPro" id="IPR015655">
    <property type="entry name" value="PP2C"/>
</dbReference>
<dbReference type="GO" id="GO:0004722">
    <property type="term" value="F:protein serine/threonine phosphatase activity"/>
    <property type="evidence" value="ECO:0007669"/>
    <property type="project" value="UniProtKB-EC"/>
</dbReference>
<keyword evidence="7 14" id="KW-0378">Hydrolase</keyword>
<protein>
    <recommendedName>
        <fullName evidence="5">protein-serine/threonine phosphatase</fullName>
        <ecNumber evidence="5">3.1.3.16</ecNumber>
    </recommendedName>
</protein>
<feature type="compositionally biased region" description="Polar residues" evidence="15">
    <location>
        <begin position="958"/>
        <end position="980"/>
    </location>
</feature>
<evidence type="ECO:0000256" key="7">
    <source>
        <dbReference type="ARBA" id="ARBA00022801"/>
    </source>
</evidence>
<evidence type="ECO:0000256" key="9">
    <source>
        <dbReference type="ARBA" id="ARBA00022912"/>
    </source>
</evidence>
<dbReference type="Gene3D" id="3.60.40.10">
    <property type="entry name" value="PPM-type phosphatase domain"/>
    <property type="match status" value="1"/>
</dbReference>
<dbReference type="GO" id="GO:0046872">
    <property type="term" value="F:metal ion binding"/>
    <property type="evidence" value="ECO:0007669"/>
    <property type="project" value="UniProtKB-KW"/>
</dbReference>
<feature type="compositionally biased region" description="Polar residues" evidence="15">
    <location>
        <begin position="730"/>
        <end position="744"/>
    </location>
</feature>
<dbReference type="CDD" id="cd00143">
    <property type="entry name" value="PP2Cc"/>
    <property type="match status" value="1"/>
</dbReference>
<feature type="region of interest" description="Disordered" evidence="15">
    <location>
        <begin position="32"/>
        <end position="145"/>
    </location>
</feature>
<feature type="compositionally biased region" description="Polar residues" evidence="15">
    <location>
        <begin position="758"/>
        <end position="800"/>
    </location>
</feature>
<dbReference type="Proteomes" id="UP000039865">
    <property type="component" value="Unassembled WGS sequence"/>
</dbReference>
<evidence type="ECO:0000256" key="15">
    <source>
        <dbReference type="SAM" id="MobiDB-lite"/>
    </source>
</evidence>
<evidence type="ECO:0000313" key="18">
    <source>
        <dbReference type="Proteomes" id="UP000039865"/>
    </source>
</evidence>
<comment type="catalytic activity">
    <reaction evidence="12">
        <text>O-phospho-L-seryl-[protein] + H2O = L-seryl-[protein] + phosphate</text>
        <dbReference type="Rhea" id="RHEA:20629"/>
        <dbReference type="Rhea" id="RHEA-COMP:9863"/>
        <dbReference type="Rhea" id="RHEA-COMP:11604"/>
        <dbReference type="ChEBI" id="CHEBI:15377"/>
        <dbReference type="ChEBI" id="CHEBI:29999"/>
        <dbReference type="ChEBI" id="CHEBI:43474"/>
        <dbReference type="ChEBI" id="CHEBI:83421"/>
        <dbReference type="EC" id="3.1.3.16"/>
    </reaction>
</comment>
<gene>
    <name evidence="17" type="primary">Contig3917.g4183</name>
    <name evidence="17" type="ORF">STYLEM_15025</name>
</gene>
<comment type="cofactor">
    <cofactor evidence="2">
        <name>Mg(2+)</name>
        <dbReference type="ChEBI" id="CHEBI:18420"/>
    </cofactor>
</comment>
<evidence type="ECO:0000256" key="14">
    <source>
        <dbReference type="RuleBase" id="RU003465"/>
    </source>
</evidence>
<accession>A0A078AUS1</accession>
<evidence type="ECO:0000256" key="10">
    <source>
        <dbReference type="ARBA" id="ARBA00023136"/>
    </source>
</evidence>
<dbReference type="PANTHER" id="PTHR13832">
    <property type="entry name" value="PROTEIN PHOSPHATASE 2C"/>
    <property type="match status" value="1"/>
</dbReference>
<feature type="domain" description="PPM-type phosphatase" evidence="16">
    <location>
        <begin position="296"/>
        <end position="612"/>
    </location>
</feature>
<evidence type="ECO:0000256" key="13">
    <source>
        <dbReference type="ARBA" id="ARBA00048336"/>
    </source>
</evidence>
<feature type="compositionally biased region" description="Polar residues" evidence="15">
    <location>
        <begin position="112"/>
        <end position="134"/>
    </location>
</feature>
<evidence type="ECO:0000256" key="6">
    <source>
        <dbReference type="ARBA" id="ARBA00022723"/>
    </source>
</evidence>
<dbReference type="PANTHER" id="PTHR13832:SF803">
    <property type="entry name" value="PROTEIN PHOSPHATASE 1G"/>
    <property type="match status" value="1"/>
</dbReference>
<proteinExistence type="inferred from homology"/>
<comment type="similarity">
    <text evidence="4 14">Belongs to the PP2C family.</text>
</comment>
<comment type="cofactor">
    <cofactor evidence="1">
        <name>Mn(2+)</name>
        <dbReference type="ChEBI" id="CHEBI:29035"/>
    </cofactor>
</comment>
<evidence type="ECO:0000256" key="11">
    <source>
        <dbReference type="ARBA" id="ARBA00023211"/>
    </source>
</evidence>
<dbReference type="SUPFAM" id="SSF81606">
    <property type="entry name" value="PP2C-like"/>
    <property type="match status" value="1"/>
</dbReference>
<keyword evidence="10" id="KW-0472">Membrane</keyword>
<keyword evidence="6" id="KW-0479">Metal-binding</keyword>
<feature type="region of interest" description="Disordered" evidence="15">
    <location>
        <begin position="891"/>
        <end position="910"/>
    </location>
</feature>
<feature type="region of interest" description="Disordered" evidence="15">
    <location>
        <begin position="730"/>
        <end position="848"/>
    </location>
</feature>
<feature type="compositionally biased region" description="Polar residues" evidence="15">
    <location>
        <begin position="689"/>
        <end position="714"/>
    </location>
</feature>
<name>A0A078AUS1_STYLE</name>
<comment type="subcellular location">
    <subcellularLocation>
        <location evidence="3">Membrane</location>
        <topology evidence="3">Peripheral membrane protein</topology>
    </subcellularLocation>
</comment>
<evidence type="ECO:0000256" key="4">
    <source>
        <dbReference type="ARBA" id="ARBA00006702"/>
    </source>
</evidence>
<feature type="region of interest" description="Disordered" evidence="15">
    <location>
        <begin position="689"/>
        <end position="718"/>
    </location>
</feature>
<dbReference type="InterPro" id="IPR001932">
    <property type="entry name" value="PPM-type_phosphatase-like_dom"/>
</dbReference>
<dbReference type="AlphaFoldDB" id="A0A078AUS1"/>
<dbReference type="InterPro" id="IPR000222">
    <property type="entry name" value="PP2C_BS"/>
</dbReference>
<dbReference type="SMART" id="SM00332">
    <property type="entry name" value="PP2Cc"/>
    <property type="match status" value="1"/>
</dbReference>
<dbReference type="InterPro" id="IPR036457">
    <property type="entry name" value="PPM-type-like_dom_sf"/>
</dbReference>
<evidence type="ECO:0000256" key="2">
    <source>
        <dbReference type="ARBA" id="ARBA00001946"/>
    </source>
</evidence>
<keyword evidence="9 14" id="KW-0904">Protein phosphatase</keyword>
<dbReference type="OrthoDB" id="10264738at2759"/>
<dbReference type="PROSITE" id="PS51746">
    <property type="entry name" value="PPM_2"/>
    <property type="match status" value="1"/>
</dbReference>
<feature type="region of interest" description="Disordered" evidence="15">
    <location>
        <begin position="958"/>
        <end position="994"/>
    </location>
</feature>
<reference evidence="17 18" key="1">
    <citation type="submission" date="2014-06" db="EMBL/GenBank/DDBJ databases">
        <authorList>
            <person name="Swart Estienne"/>
        </authorList>
    </citation>
    <scope>NUCLEOTIDE SEQUENCE [LARGE SCALE GENOMIC DNA]</scope>
    <source>
        <strain evidence="17 18">130c</strain>
    </source>
</reference>
<keyword evidence="8" id="KW-0460">Magnesium</keyword>
<keyword evidence="18" id="KW-1185">Reference proteome</keyword>
<evidence type="ECO:0000313" key="17">
    <source>
        <dbReference type="EMBL" id="CDW85934.1"/>
    </source>
</evidence>
<evidence type="ECO:0000256" key="8">
    <source>
        <dbReference type="ARBA" id="ARBA00022842"/>
    </source>
</evidence>
<feature type="compositionally biased region" description="Low complexity" evidence="15">
    <location>
        <begin position="835"/>
        <end position="848"/>
    </location>
</feature>
<dbReference type="GO" id="GO:0016020">
    <property type="term" value="C:membrane"/>
    <property type="evidence" value="ECO:0007669"/>
    <property type="project" value="UniProtKB-SubCell"/>
</dbReference>
<feature type="compositionally biased region" description="Polar residues" evidence="15">
    <location>
        <begin position="61"/>
        <end position="83"/>
    </location>
</feature>
<evidence type="ECO:0000256" key="12">
    <source>
        <dbReference type="ARBA" id="ARBA00047761"/>
    </source>
</evidence>
<sequence length="1056" mass="116264">MRLQMAMKVNSRLSNNGGGLLIQQQQQQLSNFNQNQQQTNQQNQVSTPSNNSGLFLPPMINTGQTTLTPLSQTQEHMGVSGQNKIGKPLKTGGSRNTPLNGQSQQSNGQGGPATQSAANQNRLQTGDGSQNINKYQAPAGGQNFLYNTNKDINSINQQTAQHGQANVQNSEGKANGAFQQKDMKQNIPIQQNGLRPVSNNKIKSFSSKVSVNHSPTTSIFNSNLIGSPNHAQGQILSQTPVIINSPLNSLSPQPQNIMDINTLLFGNAPPPDPYTVQLPNFEPTKCSVRKNGVISGYSANTNQGIIRDYNEDRVSIILNIMKPPSKKCDNWPKCAFFGIFDGHGGYSCADFLRDNLHQFIIRDHEFPDNPRQAIINGFRNAETYFIDAVEKYSNGNINLLDKSGSCAITSLFVDDICYIANVGDSRALMSLDGGNFIGLLSNDHKPNDDAEQKRITEAGGKIYQTQTIARLPGNGMISPSGFQNKSMAGQDQVILGPFRVLPGRLSVSRTFGDIEAKKPKYGGNPKVIVADPEIRAFKVQSNYDYILLACDGVFDKLDNRQVIDAAWDAARKNFKQSTQSIHSICGQSVELVLKAAVASRTLDNITAVIVSFKNFRKTLKNDLINQGQNKIQLSEERFRPQSLNQHLFLPNIDITSEEIERPQNFAKSHVTLENSPSQNQVSANKNIQNMINGGNFNMSGRLNSGQKSTTNQDQSAKKVEQKMNYYSNQNSLASKASTIQQQSIEEARNSDSEEDNEQSQAKSGTHSAKQSNLSENFEQNRKTISQHNNHVNLNGQSLSRSKPKKIFRGSSQEGNGFIKKYTPTADSENRMRSILSNPSSPNNPQSSLQPLRIASDRYEYNQNIMSGQTELYGGSVTPQEGFQGAFSPINNGGIQLQNPPSASKQSSKWGSIGNSVVQNKFKNKPALVGSDIQSISMHSTPRINNGLNLVGTKPKLNLNQLPSTQLSSPTNIMTPPNEQLQSQSQRRKKQKSILNGGSQQLEEQQFEQQNLQQQRYANILSKNRARRMNKFSSTATGDGEVINDEHATNNNTKQVM</sequence>
<feature type="compositionally biased region" description="Low complexity" evidence="15">
    <location>
        <begin position="32"/>
        <end position="44"/>
    </location>
</feature>
<evidence type="ECO:0000256" key="5">
    <source>
        <dbReference type="ARBA" id="ARBA00013081"/>
    </source>
</evidence>
<feature type="region of interest" description="Disordered" evidence="15">
    <location>
        <begin position="1033"/>
        <end position="1056"/>
    </location>
</feature>
<evidence type="ECO:0000256" key="1">
    <source>
        <dbReference type="ARBA" id="ARBA00001936"/>
    </source>
</evidence>
<dbReference type="EMBL" id="CCKQ01014183">
    <property type="protein sequence ID" value="CDW85934.1"/>
    <property type="molecule type" value="Genomic_DNA"/>
</dbReference>
<comment type="catalytic activity">
    <reaction evidence="13">
        <text>O-phospho-L-threonyl-[protein] + H2O = L-threonyl-[protein] + phosphate</text>
        <dbReference type="Rhea" id="RHEA:47004"/>
        <dbReference type="Rhea" id="RHEA-COMP:11060"/>
        <dbReference type="Rhea" id="RHEA-COMP:11605"/>
        <dbReference type="ChEBI" id="CHEBI:15377"/>
        <dbReference type="ChEBI" id="CHEBI:30013"/>
        <dbReference type="ChEBI" id="CHEBI:43474"/>
        <dbReference type="ChEBI" id="CHEBI:61977"/>
        <dbReference type="EC" id="3.1.3.16"/>
    </reaction>
</comment>
<dbReference type="Pfam" id="PF00481">
    <property type="entry name" value="PP2C"/>
    <property type="match status" value="1"/>
</dbReference>
<dbReference type="PROSITE" id="PS01032">
    <property type="entry name" value="PPM_1"/>
    <property type="match status" value="1"/>
</dbReference>